<dbReference type="STRING" id="1255043.TVNIR_1431"/>
<evidence type="ECO:0000313" key="9">
    <source>
        <dbReference type="EMBL" id="AGA33101.1"/>
    </source>
</evidence>
<name>L0DXK8_THIND</name>
<gene>
    <name evidence="9" type="ordered locus">TVNIR_1431</name>
</gene>
<dbReference type="PANTHER" id="PTHR37819">
    <property type="entry name" value="PROTEIN PSIE"/>
    <property type="match status" value="1"/>
</dbReference>
<dbReference type="PATRIC" id="fig|1255043.3.peg.1448"/>
<feature type="transmembrane region" description="Helical" evidence="8">
    <location>
        <begin position="103"/>
        <end position="122"/>
    </location>
</feature>
<feature type="transmembrane region" description="Helical" evidence="8">
    <location>
        <begin position="54"/>
        <end position="71"/>
    </location>
</feature>
<dbReference type="GO" id="GO:0005886">
    <property type="term" value="C:plasma membrane"/>
    <property type="evidence" value="ECO:0007669"/>
    <property type="project" value="UniProtKB-SubCell"/>
</dbReference>
<keyword evidence="10" id="KW-1185">Reference proteome</keyword>
<evidence type="ECO:0000256" key="2">
    <source>
        <dbReference type="ARBA" id="ARBA00005632"/>
    </source>
</evidence>
<evidence type="ECO:0000256" key="4">
    <source>
        <dbReference type="ARBA" id="ARBA00022475"/>
    </source>
</evidence>
<dbReference type="HOGENOM" id="CLU_120472_0_0_6"/>
<dbReference type="AlphaFoldDB" id="L0DXK8"/>
<reference evidence="9" key="1">
    <citation type="submission" date="2015-12" db="EMBL/GenBank/DDBJ databases">
        <authorList>
            <person name="Tikhonova T.V."/>
            <person name="Pavlov A.R."/>
            <person name="Beletsky A.V."/>
            <person name="Mardanov A.V."/>
            <person name="Sorokin D.Y."/>
            <person name="Ravin N.V."/>
            <person name="Popov V.O."/>
        </authorList>
    </citation>
    <scope>NUCLEOTIDE SEQUENCE</scope>
    <source>
        <strain evidence="9">DSM 14787</strain>
    </source>
</reference>
<accession>L0DXK8</accession>
<evidence type="ECO:0000313" key="10">
    <source>
        <dbReference type="Proteomes" id="UP000010809"/>
    </source>
</evidence>
<dbReference type="RefSeq" id="WP_015258237.1">
    <property type="nucleotide sequence ID" value="NC_019902.2"/>
</dbReference>
<keyword evidence="7 8" id="KW-0472">Membrane</keyword>
<evidence type="ECO:0000256" key="6">
    <source>
        <dbReference type="ARBA" id="ARBA00022989"/>
    </source>
</evidence>
<evidence type="ECO:0000256" key="1">
    <source>
        <dbReference type="ARBA" id="ARBA00004429"/>
    </source>
</evidence>
<feature type="transmembrane region" description="Helical" evidence="8">
    <location>
        <begin position="78"/>
        <end position="97"/>
    </location>
</feature>
<sequence length="137" mass="15171">MSEKSFVLPKRVGLMMAEIFKLGLLFIAGFGILWATIIEVTEFVLRGGPGLGDVLMLFLLIELAAMVAIYFRTNRLSVRFLVYIAITALTRVLVVDAKTMDNATVLTLVGAIFLLTLGVLVLRGCEVWFGQDDEQKE</sequence>
<evidence type="ECO:0000256" key="7">
    <source>
        <dbReference type="ARBA" id="ARBA00023136"/>
    </source>
</evidence>
<evidence type="ECO:0000256" key="3">
    <source>
        <dbReference type="ARBA" id="ARBA00021903"/>
    </source>
</evidence>
<dbReference type="OrthoDB" id="9792470at2"/>
<comment type="similarity">
    <text evidence="2">Belongs to the PsiE family.</text>
</comment>
<keyword evidence="4" id="KW-1003">Cell membrane</keyword>
<dbReference type="EMBL" id="CP003989">
    <property type="protein sequence ID" value="AGA33101.1"/>
    <property type="molecule type" value="Genomic_DNA"/>
</dbReference>
<dbReference type="PANTHER" id="PTHR37819:SF1">
    <property type="entry name" value="PROTEIN PSIE"/>
    <property type="match status" value="1"/>
</dbReference>
<organism evidence="9 10">
    <name type="scientific">Thioalkalivibrio nitratireducens (strain DSM 14787 / UNIQEM 213 / ALEN2)</name>
    <dbReference type="NCBI Taxonomy" id="1255043"/>
    <lineage>
        <taxon>Bacteria</taxon>
        <taxon>Pseudomonadati</taxon>
        <taxon>Pseudomonadota</taxon>
        <taxon>Gammaproteobacteria</taxon>
        <taxon>Chromatiales</taxon>
        <taxon>Ectothiorhodospiraceae</taxon>
        <taxon>Thioalkalivibrio</taxon>
    </lineage>
</organism>
<keyword evidence="6 8" id="KW-1133">Transmembrane helix</keyword>
<dbReference type="Proteomes" id="UP000010809">
    <property type="component" value="Chromosome"/>
</dbReference>
<dbReference type="Pfam" id="PF06146">
    <property type="entry name" value="PsiE"/>
    <property type="match status" value="1"/>
</dbReference>
<comment type="subcellular location">
    <subcellularLocation>
        <location evidence="1">Cell inner membrane</location>
        <topology evidence="1">Multi-pass membrane protein</topology>
    </subcellularLocation>
</comment>
<feature type="transmembrane region" description="Helical" evidence="8">
    <location>
        <begin position="12"/>
        <end position="34"/>
    </location>
</feature>
<protein>
    <recommendedName>
        <fullName evidence="3">Protein PsiE</fullName>
    </recommendedName>
</protein>
<dbReference type="eggNOG" id="COG3223">
    <property type="taxonomic scope" value="Bacteria"/>
</dbReference>
<dbReference type="InterPro" id="IPR009315">
    <property type="entry name" value="P_starv_induced_PsiE"/>
</dbReference>
<dbReference type="InterPro" id="IPR020948">
    <property type="entry name" value="P_starv_induced_PsiE-like"/>
</dbReference>
<evidence type="ECO:0000256" key="8">
    <source>
        <dbReference type="SAM" id="Phobius"/>
    </source>
</evidence>
<evidence type="ECO:0000256" key="5">
    <source>
        <dbReference type="ARBA" id="ARBA00022692"/>
    </source>
</evidence>
<dbReference type="GO" id="GO:0016036">
    <property type="term" value="P:cellular response to phosphate starvation"/>
    <property type="evidence" value="ECO:0007669"/>
    <property type="project" value="InterPro"/>
</dbReference>
<dbReference type="KEGG" id="tni:TVNIR_1431"/>
<proteinExistence type="inferred from homology"/>
<keyword evidence="5 8" id="KW-0812">Transmembrane</keyword>